<evidence type="ECO:0000313" key="7">
    <source>
        <dbReference type="EMBL" id="KAJ5552343.1"/>
    </source>
</evidence>
<evidence type="ECO:0000256" key="5">
    <source>
        <dbReference type="SAM" id="MobiDB-lite"/>
    </source>
</evidence>
<evidence type="ECO:0000256" key="2">
    <source>
        <dbReference type="ARBA" id="ARBA00023125"/>
    </source>
</evidence>
<evidence type="ECO:0000259" key="6">
    <source>
        <dbReference type="PROSITE" id="PS50048"/>
    </source>
</evidence>
<dbReference type="Proteomes" id="UP001220324">
    <property type="component" value="Unassembled WGS sequence"/>
</dbReference>
<dbReference type="SUPFAM" id="SSF57701">
    <property type="entry name" value="Zn2/Cys6 DNA-binding domain"/>
    <property type="match status" value="1"/>
</dbReference>
<dbReference type="InterPro" id="IPR001138">
    <property type="entry name" value="Zn2Cys6_DnaBD"/>
</dbReference>
<dbReference type="GO" id="GO:0003677">
    <property type="term" value="F:DNA binding"/>
    <property type="evidence" value="ECO:0007669"/>
    <property type="project" value="UniProtKB-KW"/>
</dbReference>
<dbReference type="InterPro" id="IPR036864">
    <property type="entry name" value="Zn2-C6_fun-type_DNA-bd_sf"/>
</dbReference>
<evidence type="ECO:0000256" key="1">
    <source>
        <dbReference type="ARBA" id="ARBA00023015"/>
    </source>
</evidence>
<dbReference type="EMBL" id="JAQIZZ010000002">
    <property type="protein sequence ID" value="KAJ5552343.1"/>
    <property type="molecule type" value="Genomic_DNA"/>
</dbReference>
<feature type="compositionally biased region" description="Basic and acidic residues" evidence="5">
    <location>
        <begin position="50"/>
        <end position="62"/>
    </location>
</feature>
<dbReference type="GO" id="GO:0008270">
    <property type="term" value="F:zinc ion binding"/>
    <property type="evidence" value="ECO:0007669"/>
    <property type="project" value="InterPro"/>
</dbReference>
<keyword evidence="3" id="KW-0804">Transcription</keyword>
<evidence type="ECO:0000256" key="4">
    <source>
        <dbReference type="ARBA" id="ARBA00023242"/>
    </source>
</evidence>
<organism evidence="7 8">
    <name type="scientific">Penicillium frequentans</name>
    <dbReference type="NCBI Taxonomy" id="3151616"/>
    <lineage>
        <taxon>Eukaryota</taxon>
        <taxon>Fungi</taxon>
        <taxon>Dikarya</taxon>
        <taxon>Ascomycota</taxon>
        <taxon>Pezizomycotina</taxon>
        <taxon>Eurotiomycetes</taxon>
        <taxon>Eurotiomycetidae</taxon>
        <taxon>Eurotiales</taxon>
        <taxon>Aspergillaceae</taxon>
        <taxon>Penicillium</taxon>
    </lineage>
</organism>
<dbReference type="Gene3D" id="4.10.240.10">
    <property type="entry name" value="Zn(2)-C6 fungal-type DNA-binding domain"/>
    <property type="match status" value="1"/>
</dbReference>
<keyword evidence="8" id="KW-1185">Reference proteome</keyword>
<dbReference type="Pfam" id="PF00172">
    <property type="entry name" value="Zn_clus"/>
    <property type="match status" value="1"/>
</dbReference>
<comment type="caution">
    <text evidence="7">The sequence shown here is derived from an EMBL/GenBank/DDBJ whole genome shotgun (WGS) entry which is preliminary data.</text>
</comment>
<reference evidence="7 8" key="1">
    <citation type="journal article" date="2023" name="IMA Fungus">
        <title>Comparative genomic study of the Penicillium genus elucidates a diverse pangenome and 15 lateral gene transfer events.</title>
        <authorList>
            <person name="Petersen C."/>
            <person name="Sorensen T."/>
            <person name="Nielsen M.R."/>
            <person name="Sondergaard T.E."/>
            <person name="Sorensen J.L."/>
            <person name="Fitzpatrick D.A."/>
            <person name="Frisvad J.C."/>
            <person name="Nielsen K.L."/>
        </authorList>
    </citation>
    <scope>NUCLEOTIDE SEQUENCE [LARGE SCALE GENOMIC DNA]</scope>
    <source>
        <strain evidence="7 8">IBT 35679</strain>
    </source>
</reference>
<keyword evidence="1" id="KW-0805">Transcription regulation</keyword>
<evidence type="ECO:0000256" key="3">
    <source>
        <dbReference type="ARBA" id="ARBA00023163"/>
    </source>
</evidence>
<dbReference type="AlphaFoldDB" id="A0AAD6GJ85"/>
<proteinExistence type="predicted"/>
<keyword evidence="2" id="KW-0238">DNA-binding</keyword>
<gene>
    <name evidence="7" type="ORF">N7494_001721</name>
</gene>
<dbReference type="SMART" id="SM00066">
    <property type="entry name" value="GAL4"/>
    <property type="match status" value="1"/>
</dbReference>
<name>A0AAD6GJ85_9EURO</name>
<feature type="region of interest" description="Disordered" evidence="5">
    <location>
        <begin position="16"/>
        <end position="74"/>
    </location>
</feature>
<feature type="domain" description="Zn(2)-C6 fungal-type" evidence="6">
    <location>
        <begin position="77"/>
        <end position="107"/>
    </location>
</feature>
<dbReference type="PROSITE" id="PS00463">
    <property type="entry name" value="ZN2_CY6_FUNGAL_1"/>
    <property type="match status" value="1"/>
</dbReference>
<dbReference type="GO" id="GO:0000981">
    <property type="term" value="F:DNA-binding transcription factor activity, RNA polymerase II-specific"/>
    <property type="evidence" value="ECO:0007669"/>
    <property type="project" value="InterPro"/>
</dbReference>
<dbReference type="PROSITE" id="PS50048">
    <property type="entry name" value="ZN2_CY6_FUNGAL_2"/>
    <property type="match status" value="1"/>
</dbReference>
<accession>A0AAD6GJ85</accession>
<evidence type="ECO:0000313" key="8">
    <source>
        <dbReference type="Proteomes" id="UP001220324"/>
    </source>
</evidence>
<sequence length="205" mass="23741">MPDDIESNIYRLREAEYHLTTEQTSEPPTAAATVKAKKLPTQPKPRRSKKDPEPEYSELVRNDHRKKKETSERSRQACDRCRIRKMRCLVGSDTAPCFQCLQDHKECFVTDRGTNQTFKRGEPGRMKRKITELEEEVTELQKKICKLEDQVTGFEAAFEISIANETHLMAKVVHLEEKNVALLSGNFGWRDDMRVLSPIWGEEAF</sequence>
<keyword evidence="4" id="KW-0539">Nucleus</keyword>
<protein>
    <recommendedName>
        <fullName evidence="6">Zn(2)-C6 fungal-type domain-containing protein</fullName>
    </recommendedName>
</protein>
<dbReference type="CDD" id="cd00067">
    <property type="entry name" value="GAL4"/>
    <property type="match status" value="1"/>
</dbReference>